<organism evidence="3 5">
    <name type="scientific">Halorubrum ejinorense</name>
    <dbReference type="NCBI Taxonomy" id="425309"/>
    <lineage>
        <taxon>Archaea</taxon>
        <taxon>Methanobacteriati</taxon>
        <taxon>Methanobacteriota</taxon>
        <taxon>Stenosarchaea group</taxon>
        <taxon>Halobacteria</taxon>
        <taxon>Halobacteriales</taxon>
        <taxon>Haloferacaceae</taxon>
        <taxon>Halorubrum</taxon>
    </lineage>
</organism>
<dbReference type="Proteomes" id="UP001501425">
    <property type="component" value="Unassembled WGS sequence"/>
</dbReference>
<reference evidence="3" key="2">
    <citation type="submission" date="2023-12" db="EMBL/GenBank/DDBJ databases">
        <authorList>
            <person name="Sun Q."/>
            <person name="Inoue M."/>
        </authorList>
    </citation>
    <scope>NUCLEOTIDE SEQUENCE</scope>
    <source>
        <strain evidence="3">JCM 14265</strain>
    </source>
</reference>
<gene>
    <name evidence="4" type="ORF">ABNG02_13835</name>
    <name evidence="3" type="ORF">GCM10008994_15700</name>
</gene>
<evidence type="ECO:0000313" key="6">
    <source>
        <dbReference type="Proteomes" id="UP001567571"/>
    </source>
</evidence>
<dbReference type="InterPro" id="IPR029058">
    <property type="entry name" value="AB_hydrolase_fold"/>
</dbReference>
<evidence type="ECO:0000256" key="1">
    <source>
        <dbReference type="SAM" id="MobiDB-lite"/>
    </source>
</evidence>
<sequence length="595" mass="64463">MKRRDVVSGAGVSVLGLATLGTATNVVAQTSSDVSITFDDQATDGTRLTVAEVRTDVEAQFRILDSESTTLAGPISLDAGTATEEYEVDLQPPLTETETVTANLYNSDGQGIAREAARITVSGEPNLAPGIEPTLVEPDPDAGFNYPYFLYAPARRENEQQASILVQPNNSGQTTDDFDVQQRSARHRIEVGTSRTIADRLSVPLLIPVFPRPESEPVDWRHYVHALDRQTMQISDGPLERVDRQLLRMADDARQRLSDQSYPVDDQLMLNGFSAAGNFVDRFTVLHPERVRSVTAGGLNGTAILPLEEADDRTLDFHIGIADVEALTGESVDLDALSETNQLLYMGEDDGNDTIPYDDAWSDEMREIALDVYGEAMVADRFPTCQRAYEQAGADAQFKVYEGAGHSPRVALEDIVEFHQRSLDGEDVSEFGQQLGLRPAFEYTPDQPTVGNETTFDASSTAPGVGAILAYTWELTDDETAAGETITHQFTEPGEYAVTLRAIDDKGRVETTTTTVRVGETETERSQESNNTSTDDQEPNNTSSDGQESSNASTDAGESSEESTAGTTPGFGIGVAVTSIVGAAYARTRMNGDDQ</sequence>
<comment type="caution">
    <text evidence="3">The sequence shown here is derived from an EMBL/GenBank/DDBJ whole genome shotgun (WGS) entry which is preliminary data.</text>
</comment>
<evidence type="ECO:0000313" key="5">
    <source>
        <dbReference type="Proteomes" id="UP001501425"/>
    </source>
</evidence>
<name>A0AAV3SSI4_9EURY</name>
<evidence type="ECO:0000313" key="3">
    <source>
        <dbReference type="EMBL" id="GAA0541477.1"/>
    </source>
</evidence>
<dbReference type="InterPro" id="IPR022409">
    <property type="entry name" value="PKD/Chitinase_dom"/>
</dbReference>
<dbReference type="SMART" id="SM00089">
    <property type="entry name" value="PKD"/>
    <property type="match status" value="1"/>
</dbReference>
<accession>A0AAV3SSI4</accession>
<protein>
    <submittedName>
        <fullName evidence="4">PKD domain-containing protein</fullName>
    </submittedName>
</protein>
<dbReference type="InterPro" id="IPR013783">
    <property type="entry name" value="Ig-like_fold"/>
</dbReference>
<keyword evidence="6" id="KW-1185">Reference proteome</keyword>
<feature type="domain" description="PKD" evidence="2">
    <location>
        <begin position="437"/>
        <end position="518"/>
    </location>
</feature>
<dbReference type="Proteomes" id="UP001567571">
    <property type="component" value="Unassembled WGS sequence"/>
</dbReference>
<dbReference type="AlphaFoldDB" id="A0AAV3SSI4"/>
<feature type="region of interest" description="Disordered" evidence="1">
    <location>
        <begin position="510"/>
        <end position="573"/>
    </location>
</feature>
<dbReference type="SUPFAM" id="SSF53474">
    <property type="entry name" value="alpha/beta-Hydrolases"/>
    <property type="match status" value="1"/>
</dbReference>
<dbReference type="EMBL" id="JBEDNW010000008">
    <property type="protein sequence ID" value="MEZ3168406.1"/>
    <property type="molecule type" value="Genomic_DNA"/>
</dbReference>
<dbReference type="InterPro" id="IPR035986">
    <property type="entry name" value="PKD_dom_sf"/>
</dbReference>
<dbReference type="PROSITE" id="PS50093">
    <property type="entry name" value="PKD"/>
    <property type="match status" value="1"/>
</dbReference>
<reference evidence="4 6" key="3">
    <citation type="submission" date="2024-06" db="EMBL/GenBank/DDBJ databases">
        <title>Halorubrum miltondacostae sp. nov., a potential PHA producer isolated from an inland solar saltern in Rio Maior, Portugal.</title>
        <authorList>
            <person name="Albuquerque L."/>
            <person name="Viver T."/>
            <person name="Barroso C."/>
            <person name="Claudino R."/>
            <person name="Galvan M."/>
            <person name="Simoes G."/>
            <person name="Lobo Da Cunha A."/>
            <person name="Egas C."/>
        </authorList>
    </citation>
    <scope>NUCLEOTIDE SEQUENCE [LARGE SCALE GENOMIC DNA]</scope>
    <source>
        <strain evidence="4 6">DSM 18646</strain>
    </source>
</reference>
<dbReference type="InterPro" id="IPR000601">
    <property type="entry name" value="PKD_dom"/>
</dbReference>
<reference evidence="3" key="1">
    <citation type="journal article" date="2014" name="Int. J. Syst. Evol. Microbiol.">
        <title>Complete genome sequence of Corynebacterium casei LMG S-19264T (=DSM 44701T), isolated from a smear-ripened cheese.</title>
        <authorList>
            <consortium name="US DOE Joint Genome Institute (JGI-PGF)"/>
            <person name="Walter F."/>
            <person name="Albersmeier A."/>
            <person name="Kalinowski J."/>
            <person name="Ruckert C."/>
        </authorList>
    </citation>
    <scope>NUCLEOTIDE SEQUENCE</scope>
    <source>
        <strain evidence="3">JCM 14265</strain>
    </source>
</reference>
<feature type="compositionally biased region" description="Polar residues" evidence="1">
    <location>
        <begin position="528"/>
        <end position="567"/>
    </location>
</feature>
<dbReference type="Gene3D" id="2.60.40.10">
    <property type="entry name" value="Immunoglobulins"/>
    <property type="match status" value="1"/>
</dbReference>
<dbReference type="EMBL" id="BAAADQ010000006">
    <property type="protein sequence ID" value="GAA0541477.1"/>
    <property type="molecule type" value="Genomic_DNA"/>
</dbReference>
<dbReference type="Pfam" id="PF18911">
    <property type="entry name" value="PKD_4"/>
    <property type="match status" value="1"/>
</dbReference>
<dbReference type="CDD" id="cd00146">
    <property type="entry name" value="PKD"/>
    <property type="match status" value="1"/>
</dbReference>
<evidence type="ECO:0000259" key="2">
    <source>
        <dbReference type="PROSITE" id="PS50093"/>
    </source>
</evidence>
<dbReference type="RefSeq" id="WP_343778056.1">
    <property type="nucleotide sequence ID" value="NZ_BAAADQ010000006.1"/>
</dbReference>
<dbReference type="SUPFAM" id="SSF49299">
    <property type="entry name" value="PKD domain"/>
    <property type="match status" value="1"/>
</dbReference>
<proteinExistence type="predicted"/>
<evidence type="ECO:0000313" key="4">
    <source>
        <dbReference type="EMBL" id="MEZ3168406.1"/>
    </source>
</evidence>
<dbReference type="Gene3D" id="3.40.50.1820">
    <property type="entry name" value="alpha/beta hydrolase"/>
    <property type="match status" value="1"/>
</dbReference>